<feature type="transmembrane region" description="Helical" evidence="2">
    <location>
        <begin position="211"/>
        <end position="230"/>
    </location>
</feature>
<dbReference type="EMBL" id="JAPDHZ010000008">
    <property type="protein sequence ID" value="MDG0795196.1"/>
    <property type="molecule type" value="Genomic_DNA"/>
</dbReference>
<sequence>MGTPYSAILTLIITAGVINVLMGIYALSGRSKVSMVKTFVAFSLMSAIYTFGSALELAAGSLEEIVLWIKIQYLGMPFLPPLNLLLIMYFLGMEKYLKRSLRISLFIVPAITLILVMTNEAHHLYYRDIVLRPDTLTPKADLVAGPWYLIAGAYTFGCMIGGVVLLLVQWRRKKTYRFQLVTLLIGLLLPLVGDFFYLGGVTPDGVDPIPVIMTVTSAAYMWALASRGLFHVVPIARDNLFESMRDGVLVLDMEDRLVDYNAAAAAIIPELVAPDIGHRLDRLWRLHTDAALLSRYGGERSAGQGFGRCGYPGDPVEGGGPVVPLPGTYVGRAQPRRSGGGQAHRPDRYHAAGAAAGAAPADGLLRRLDGRLQPGAIHEPGHVDADRGRERRRAAGRHSFRYRPLQAH</sequence>
<feature type="domain" description="Histidine kinase N-terminal 7TM region" evidence="3">
    <location>
        <begin position="12"/>
        <end position="234"/>
    </location>
</feature>
<keyword evidence="2" id="KW-0472">Membrane</keyword>
<keyword evidence="2" id="KW-1133">Transmembrane helix</keyword>
<dbReference type="Pfam" id="PF16927">
    <property type="entry name" value="HisKA_7TM"/>
    <property type="match status" value="1"/>
</dbReference>
<feature type="transmembrane region" description="Helical" evidence="2">
    <location>
        <begin position="146"/>
        <end position="168"/>
    </location>
</feature>
<accession>A0A9X4KNR9</accession>
<evidence type="ECO:0000259" key="3">
    <source>
        <dbReference type="Pfam" id="PF16927"/>
    </source>
</evidence>
<evidence type="ECO:0000256" key="1">
    <source>
        <dbReference type="SAM" id="MobiDB-lite"/>
    </source>
</evidence>
<feature type="compositionally biased region" description="Basic residues" evidence="1">
    <location>
        <begin position="390"/>
        <end position="401"/>
    </location>
</feature>
<gene>
    <name evidence="4" type="ORF">OMP38_33500</name>
</gene>
<evidence type="ECO:0000313" key="5">
    <source>
        <dbReference type="Proteomes" id="UP001153387"/>
    </source>
</evidence>
<feature type="transmembrane region" description="Helical" evidence="2">
    <location>
        <begin position="180"/>
        <end position="199"/>
    </location>
</feature>
<evidence type="ECO:0000256" key="2">
    <source>
        <dbReference type="SAM" id="Phobius"/>
    </source>
</evidence>
<reference evidence="4 5" key="1">
    <citation type="submission" date="2022-10" db="EMBL/GenBank/DDBJ databases">
        <title>Comparative genomic analysis of Cohnella hashimotonis sp. nov., isolated from the International Space Station.</title>
        <authorList>
            <person name="Simpson A."/>
            <person name="Venkateswaran K."/>
        </authorList>
    </citation>
    <scope>NUCLEOTIDE SEQUENCE [LARGE SCALE GENOMIC DNA]</scope>
    <source>
        <strain evidence="4 5">DSM 18997</strain>
    </source>
</reference>
<feature type="transmembrane region" description="Helical" evidence="2">
    <location>
        <begin position="39"/>
        <end position="59"/>
    </location>
</feature>
<feature type="transmembrane region" description="Helical" evidence="2">
    <location>
        <begin position="71"/>
        <end position="91"/>
    </location>
</feature>
<proteinExistence type="predicted"/>
<dbReference type="RefSeq" id="WP_277568889.1">
    <property type="nucleotide sequence ID" value="NZ_JAPDHZ010000008.1"/>
</dbReference>
<organism evidence="4 5">
    <name type="scientific">Cohnella ginsengisoli</name>
    <dbReference type="NCBI Taxonomy" id="425004"/>
    <lineage>
        <taxon>Bacteria</taxon>
        <taxon>Bacillati</taxon>
        <taxon>Bacillota</taxon>
        <taxon>Bacilli</taxon>
        <taxon>Bacillales</taxon>
        <taxon>Paenibacillaceae</taxon>
        <taxon>Cohnella</taxon>
    </lineage>
</organism>
<keyword evidence="2" id="KW-0812">Transmembrane</keyword>
<dbReference type="AlphaFoldDB" id="A0A9X4KNR9"/>
<feature type="transmembrane region" description="Helical" evidence="2">
    <location>
        <begin position="6"/>
        <end position="27"/>
    </location>
</feature>
<dbReference type="InterPro" id="IPR031621">
    <property type="entry name" value="HisKA_7TM"/>
</dbReference>
<feature type="region of interest" description="Disordered" evidence="1">
    <location>
        <begin position="369"/>
        <end position="408"/>
    </location>
</feature>
<evidence type="ECO:0000313" key="4">
    <source>
        <dbReference type="EMBL" id="MDG0795196.1"/>
    </source>
</evidence>
<keyword evidence="5" id="KW-1185">Reference proteome</keyword>
<feature type="region of interest" description="Disordered" evidence="1">
    <location>
        <begin position="331"/>
        <end position="355"/>
    </location>
</feature>
<name>A0A9X4KNR9_9BACL</name>
<comment type="caution">
    <text evidence="4">The sequence shown here is derived from an EMBL/GenBank/DDBJ whole genome shotgun (WGS) entry which is preliminary data.</text>
</comment>
<feature type="compositionally biased region" description="Basic and acidic residues" evidence="1">
    <location>
        <begin position="379"/>
        <end position="389"/>
    </location>
</feature>
<feature type="transmembrane region" description="Helical" evidence="2">
    <location>
        <begin position="103"/>
        <end position="126"/>
    </location>
</feature>
<protein>
    <submittedName>
        <fullName evidence="4">PAS domain-containing protein</fullName>
    </submittedName>
</protein>
<dbReference type="Proteomes" id="UP001153387">
    <property type="component" value="Unassembled WGS sequence"/>
</dbReference>